<gene>
    <name evidence="1" type="ORF">ISALK_10115</name>
</gene>
<dbReference type="RefSeq" id="WP_160721908.1">
    <property type="nucleotide sequence ID" value="NZ_SUMG01000012.1"/>
</dbReference>
<dbReference type="AlphaFoldDB" id="A0AA43XL63"/>
<keyword evidence="2" id="KW-1185">Reference proteome</keyword>
<reference evidence="1 2" key="1">
    <citation type="submission" date="2019-04" db="EMBL/GenBank/DDBJ databases">
        <title>Isachenkonia alkalipeptolytica gen. nov. sp. nov. a new anaerobic, alkiliphilic organothrophic bacterium capable to reduce synthesized ferrihydrite isolated from a soda lake.</title>
        <authorList>
            <person name="Toshchakov S.V."/>
            <person name="Zavarzina D.G."/>
            <person name="Zhilina T.N."/>
            <person name="Kostrikina N.A."/>
            <person name="Kublanov I.V."/>
        </authorList>
    </citation>
    <scope>NUCLEOTIDE SEQUENCE [LARGE SCALE GENOMIC DNA]</scope>
    <source>
        <strain evidence="1 2">Z-1701</strain>
    </source>
</reference>
<dbReference type="EMBL" id="SUMG01000012">
    <property type="protein sequence ID" value="NBG88855.1"/>
    <property type="molecule type" value="Genomic_DNA"/>
</dbReference>
<protein>
    <submittedName>
        <fullName evidence="1">Transposase</fullName>
    </submittedName>
</protein>
<proteinExistence type="predicted"/>
<accession>A0AA43XL63</accession>
<dbReference type="Proteomes" id="UP000449710">
    <property type="component" value="Unassembled WGS sequence"/>
</dbReference>
<evidence type="ECO:0000313" key="1">
    <source>
        <dbReference type="EMBL" id="NBG88855.1"/>
    </source>
</evidence>
<comment type="caution">
    <text evidence="1">The sequence shown here is derived from an EMBL/GenBank/DDBJ whole genome shotgun (WGS) entry which is preliminary data.</text>
</comment>
<sequence length="65" mass="7493">MSRYIQGEHKDQVSLLPMTLNEMIAEDHPVRVIDAFVDTLDMQRLGFRYGVTKEVGRQPSTRVIC</sequence>
<evidence type="ECO:0000313" key="2">
    <source>
        <dbReference type="Proteomes" id="UP000449710"/>
    </source>
</evidence>
<organism evidence="1 2">
    <name type="scientific">Isachenkonia alkalipeptolytica</name>
    <dbReference type="NCBI Taxonomy" id="2565777"/>
    <lineage>
        <taxon>Bacteria</taxon>
        <taxon>Bacillati</taxon>
        <taxon>Bacillota</taxon>
        <taxon>Clostridia</taxon>
        <taxon>Eubacteriales</taxon>
        <taxon>Clostridiaceae</taxon>
        <taxon>Isachenkonia</taxon>
    </lineage>
</organism>
<name>A0AA43XL63_9CLOT</name>